<accession>A0ABV6JEV0</accession>
<gene>
    <name evidence="1" type="ORF">ACFFJ8_24110</name>
</gene>
<protein>
    <recommendedName>
        <fullName evidence="3">YrzO family protein</fullName>
    </recommendedName>
</protein>
<sequence length="49" mass="5740">METMIFVALVILGIISIDIRLKKHVEHDAKIIERLDVLIQLIKDKEKKE</sequence>
<dbReference type="RefSeq" id="WP_204815569.1">
    <property type="nucleotide sequence ID" value="NZ_JANHOF010000001.1"/>
</dbReference>
<proteinExistence type="predicted"/>
<evidence type="ECO:0000313" key="1">
    <source>
        <dbReference type="EMBL" id="MFC0394429.1"/>
    </source>
</evidence>
<keyword evidence="2" id="KW-1185">Reference proteome</keyword>
<dbReference type="Proteomes" id="UP001589818">
    <property type="component" value="Unassembled WGS sequence"/>
</dbReference>
<organism evidence="1 2">
    <name type="scientific">Paenibacillus mendelii</name>
    <dbReference type="NCBI Taxonomy" id="206163"/>
    <lineage>
        <taxon>Bacteria</taxon>
        <taxon>Bacillati</taxon>
        <taxon>Bacillota</taxon>
        <taxon>Bacilli</taxon>
        <taxon>Bacillales</taxon>
        <taxon>Paenibacillaceae</taxon>
        <taxon>Paenibacillus</taxon>
    </lineage>
</organism>
<comment type="caution">
    <text evidence="1">The sequence shown here is derived from an EMBL/GenBank/DDBJ whole genome shotgun (WGS) entry which is preliminary data.</text>
</comment>
<evidence type="ECO:0000313" key="2">
    <source>
        <dbReference type="Proteomes" id="UP001589818"/>
    </source>
</evidence>
<name>A0ABV6JEV0_9BACL</name>
<reference evidence="1 2" key="1">
    <citation type="submission" date="2024-09" db="EMBL/GenBank/DDBJ databases">
        <authorList>
            <person name="Sun Q."/>
            <person name="Mori K."/>
        </authorList>
    </citation>
    <scope>NUCLEOTIDE SEQUENCE [LARGE SCALE GENOMIC DNA]</scope>
    <source>
        <strain evidence="1 2">CCM 4839</strain>
    </source>
</reference>
<dbReference type="EMBL" id="JBHLVF010000041">
    <property type="protein sequence ID" value="MFC0394429.1"/>
    <property type="molecule type" value="Genomic_DNA"/>
</dbReference>
<evidence type="ECO:0008006" key="3">
    <source>
        <dbReference type="Google" id="ProtNLM"/>
    </source>
</evidence>